<evidence type="ECO:0000256" key="6">
    <source>
        <dbReference type="ARBA" id="ARBA00023015"/>
    </source>
</evidence>
<comment type="function">
    <text evidence="9">May play the central regulatory role in sporulation. It may be an element of the effector pathway responsible for the activation of sporulation genes in response to nutritional stress. Spo0A may act in concert with spo0H (a sigma factor) to control the expression of some genes that are critical to the sporulation process.</text>
</comment>
<keyword evidence="3" id="KW-0963">Cytoplasm</keyword>
<dbReference type="InterPro" id="IPR018060">
    <property type="entry name" value="HTH_AraC"/>
</dbReference>
<evidence type="ECO:0000259" key="11">
    <source>
        <dbReference type="PROSITE" id="PS01124"/>
    </source>
</evidence>
<sequence>MMIKVVIADDEKAVSKIIQHFIEREKLPLQVEGIALDGESALQMIRKKEPDLVFLDIKMPLMDGFEVMEALEALQMDVKIVVITAYESFEYAQRALRMGARDIILKPIEYEQFTQALLRSVGWNFTGNDLVNQVLEYIHTHFSDKIELQLLSEQFHVTASYLSKQFKRYVDTNLISYVNKIRIEHAVELLKNGSYNIQEVAKQAGYENVNYFYKKFKDQTGHMPSDYLKK</sequence>
<dbReference type="CDD" id="cd17536">
    <property type="entry name" value="REC_YesN-like"/>
    <property type="match status" value="1"/>
</dbReference>
<evidence type="ECO:0000256" key="3">
    <source>
        <dbReference type="ARBA" id="ARBA00022490"/>
    </source>
</evidence>
<keyword evidence="14" id="KW-1185">Reference proteome</keyword>
<evidence type="ECO:0000313" key="13">
    <source>
        <dbReference type="EMBL" id="MDE1470795.1"/>
    </source>
</evidence>
<evidence type="ECO:0000256" key="4">
    <source>
        <dbReference type="ARBA" id="ARBA00022553"/>
    </source>
</evidence>
<evidence type="ECO:0000259" key="12">
    <source>
        <dbReference type="PROSITE" id="PS50110"/>
    </source>
</evidence>
<evidence type="ECO:0000256" key="8">
    <source>
        <dbReference type="ARBA" id="ARBA00023163"/>
    </source>
</evidence>
<evidence type="ECO:0000256" key="5">
    <source>
        <dbReference type="ARBA" id="ARBA00023012"/>
    </source>
</evidence>
<dbReference type="SUPFAM" id="SSF46689">
    <property type="entry name" value="Homeodomain-like"/>
    <property type="match status" value="2"/>
</dbReference>
<dbReference type="GeneID" id="68362226"/>
<dbReference type="Pfam" id="PF12833">
    <property type="entry name" value="HTH_18"/>
    <property type="match status" value="1"/>
</dbReference>
<evidence type="ECO:0000256" key="1">
    <source>
        <dbReference type="ARBA" id="ARBA00004496"/>
    </source>
</evidence>
<protein>
    <recommendedName>
        <fullName evidence="2">Stage 0 sporulation protein A homolog</fullName>
    </recommendedName>
</protein>
<evidence type="ECO:0000256" key="9">
    <source>
        <dbReference type="ARBA" id="ARBA00024867"/>
    </source>
</evidence>
<dbReference type="Gene3D" id="1.10.10.60">
    <property type="entry name" value="Homeodomain-like"/>
    <property type="match status" value="2"/>
</dbReference>
<dbReference type="PANTHER" id="PTHR42713">
    <property type="entry name" value="HISTIDINE KINASE-RELATED"/>
    <property type="match status" value="1"/>
</dbReference>
<keyword evidence="4 10" id="KW-0597">Phosphoprotein</keyword>
<keyword evidence="8" id="KW-0804">Transcription</keyword>
<name>A0ABT5US55_EUBLI</name>
<dbReference type="InterPro" id="IPR001789">
    <property type="entry name" value="Sig_transdc_resp-reg_receiver"/>
</dbReference>
<feature type="domain" description="Response regulatory" evidence="12">
    <location>
        <begin position="4"/>
        <end position="121"/>
    </location>
</feature>
<feature type="domain" description="HTH araC/xylS-type" evidence="11">
    <location>
        <begin position="132"/>
        <end position="230"/>
    </location>
</feature>
<evidence type="ECO:0000256" key="2">
    <source>
        <dbReference type="ARBA" id="ARBA00018672"/>
    </source>
</evidence>
<evidence type="ECO:0000256" key="7">
    <source>
        <dbReference type="ARBA" id="ARBA00023125"/>
    </source>
</evidence>
<keyword evidence="6" id="KW-0805">Transcription regulation</keyword>
<feature type="modified residue" description="4-aspartylphosphate" evidence="10">
    <location>
        <position position="56"/>
    </location>
</feature>
<reference evidence="13 14" key="1">
    <citation type="submission" date="2023-02" db="EMBL/GenBank/DDBJ databases">
        <title>Comparative genome analysis of Eubacterium limosum species.</title>
        <authorList>
            <person name="Bak J.E."/>
        </authorList>
    </citation>
    <scope>NUCLEOTIDE SEQUENCE [LARGE SCALE GENOMIC DNA]</scope>
    <source>
        <strain evidence="13 14">KGMB01548</strain>
    </source>
</reference>
<dbReference type="RefSeq" id="WP_227162929.1">
    <property type="nucleotide sequence ID" value="NZ_JAJCLO010000004.1"/>
</dbReference>
<keyword evidence="5" id="KW-0902">Two-component regulatory system</keyword>
<dbReference type="InterPro" id="IPR009057">
    <property type="entry name" value="Homeodomain-like_sf"/>
</dbReference>
<gene>
    <name evidence="13" type="ORF">PTZ04_11090</name>
</gene>
<dbReference type="InterPro" id="IPR011006">
    <property type="entry name" value="CheY-like_superfamily"/>
</dbReference>
<dbReference type="SMART" id="SM00448">
    <property type="entry name" value="REC"/>
    <property type="match status" value="1"/>
</dbReference>
<dbReference type="SUPFAM" id="SSF52172">
    <property type="entry name" value="CheY-like"/>
    <property type="match status" value="1"/>
</dbReference>
<evidence type="ECO:0000313" key="14">
    <source>
        <dbReference type="Proteomes" id="UP001215087"/>
    </source>
</evidence>
<dbReference type="InterPro" id="IPR051552">
    <property type="entry name" value="HptR"/>
</dbReference>
<dbReference type="PROSITE" id="PS01124">
    <property type="entry name" value="HTH_ARAC_FAMILY_2"/>
    <property type="match status" value="1"/>
</dbReference>
<dbReference type="Proteomes" id="UP001215087">
    <property type="component" value="Unassembled WGS sequence"/>
</dbReference>
<accession>A0ABT5US55</accession>
<evidence type="ECO:0000256" key="10">
    <source>
        <dbReference type="PROSITE-ProRule" id="PRU00169"/>
    </source>
</evidence>
<dbReference type="PANTHER" id="PTHR42713:SF3">
    <property type="entry name" value="TRANSCRIPTIONAL REGULATORY PROTEIN HPTR"/>
    <property type="match status" value="1"/>
</dbReference>
<dbReference type="SMART" id="SM00342">
    <property type="entry name" value="HTH_ARAC"/>
    <property type="match status" value="1"/>
</dbReference>
<dbReference type="PROSITE" id="PS50110">
    <property type="entry name" value="RESPONSE_REGULATORY"/>
    <property type="match status" value="1"/>
</dbReference>
<proteinExistence type="predicted"/>
<organism evidence="13 14">
    <name type="scientific">Eubacterium limosum</name>
    <dbReference type="NCBI Taxonomy" id="1736"/>
    <lineage>
        <taxon>Bacteria</taxon>
        <taxon>Bacillati</taxon>
        <taxon>Bacillota</taxon>
        <taxon>Clostridia</taxon>
        <taxon>Eubacteriales</taxon>
        <taxon>Eubacteriaceae</taxon>
        <taxon>Eubacterium</taxon>
    </lineage>
</organism>
<dbReference type="Pfam" id="PF00072">
    <property type="entry name" value="Response_reg"/>
    <property type="match status" value="1"/>
</dbReference>
<dbReference type="EMBL" id="JAQSVD010000005">
    <property type="protein sequence ID" value="MDE1470795.1"/>
    <property type="molecule type" value="Genomic_DNA"/>
</dbReference>
<keyword evidence="7" id="KW-0238">DNA-binding</keyword>
<comment type="caution">
    <text evidence="13">The sequence shown here is derived from an EMBL/GenBank/DDBJ whole genome shotgun (WGS) entry which is preliminary data.</text>
</comment>
<comment type="subcellular location">
    <subcellularLocation>
        <location evidence="1">Cytoplasm</location>
    </subcellularLocation>
</comment>
<dbReference type="Gene3D" id="3.40.50.2300">
    <property type="match status" value="1"/>
</dbReference>